<dbReference type="GO" id="GO:0005634">
    <property type="term" value="C:nucleus"/>
    <property type="evidence" value="ECO:0007669"/>
    <property type="project" value="TreeGrafter"/>
</dbReference>
<evidence type="ECO:0000256" key="11">
    <source>
        <dbReference type="ARBA" id="ARBA00035025"/>
    </source>
</evidence>
<keyword evidence="7" id="KW-0479">Metal-binding</keyword>
<comment type="similarity">
    <text evidence="2">Belongs to the methyltransferase superfamily. HEN1 family.</text>
</comment>
<evidence type="ECO:0000256" key="2">
    <source>
        <dbReference type="ARBA" id="ARBA00009026"/>
    </source>
</evidence>
<dbReference type="OrthoDB" id="2154311at2759"/>
<organism evidence="15 16">
    <name type="scientific">Mortierella polycephala</name>
    <dbReference type="NCBI Taxonomy" id="41804"/>
    <lineage>
        <taxon>Eukaryota</taxon>
        <taxon>Fungi</taxon>
        <taxon>Fungi incertae sedis</taxon>
        <taxon>Mucoromycota</taxon>
        <taxon>Mortierellomycotina</taxon>
        <taxon>Mortierellomycetes</taxon>
        <taxon>Mortierellales</taxon>
        <taxon>Mortierellaceae</taxon>
        <taxon>Mortierella</taxon>
    </lineage>
</organism>
<evidence type="ECO:0000256" key="8">
    <source>
        <dbReference type="ARBA" id="ARBA00022842"/>
    </source>
</evidence>
<keyword evidence="10" id="KW-0943">RNA-mediated gene silencing</keyword>
<accession>A0A9P6PVR9</accession>
<keyword evidence="4" id="KW-0489">Methyltransferase</keyword>
<dbReference type="Pfam" id="PF13649">
    <property type="entry name" value="Methyltransf_25"/>
    <property type="match status" value="1"/>
</dbReference>
<protein>
    <recommendedName>
        <fullName evidence="3">Small RNA 2'-O-methyltransferase</fullName>
        <ecNumber evidence="11">2.1.1.386</ecNumber>
    </recommendedName>
</protein>
<name>A0A9P6PVR9_9FUNG</name>
<evidence type="ECO:0000259" key="14">
    <source>
        <dbReference type="Pfam" id="PF13649"/>
    </source>
</evidence>
<evidence type="ECO:0000256" key="6">
    <source>
        <dbReference type="ARBA" id="ARBA00022691"/>
    </source>
</evidence>
<evidence type="ECO:0000313" key="16">
    <source>
        <dbReference type="Proteomes" id="UP000726737"/>
    </source>
</evidence>
<keyword evidence="5" id="KW-0808">Transferase</keyword>
<gene>
    <name evidence="15" type="primary">HENMT1</name>
    <name evidence="15" type="ORF">BG011_006012</name>
</gene>
<comment type="catalytic activity">
    <reaction evidence="12">
        <text>small RNA 3'-end nucleotide + S-adenosyl-L-methionine = small RNA 3'-end 2'-O-methylnucleotide + S-adenosyl-L-homocysteine + H(+)</text>
        <dbReference type="Rhea" id="RHEA:37887"/>
        <dbReference type="Rhea" id="RHEA-COMP:10415"/>
        <dbReference type="Rhea" id="RHEA-COMP:10416"/>
        <dbReference type="ChEBI" id="CHEBI:15378"/>
        <dbReference type="ChEBI" id="CHEBI:57856"/>
        <dbReference type="ChEBI" id="CHEBI:59789"/>
        <dbReference type="ChEBI" id="CHEBI:74896"/>
        <dbReference type="ChEBI" id="CHEBI:74898"/>
        <dbReference type="EC" id="2.1.1.386"/>
    </reaction>
</comment>
<dbReference type="AlphaFoldDB" id="A0A9P6PVR9"/>
<evidence type="ECO:0000256" key="3">
    <source>
        <dbReference type="ARBA" id="ARBA00021330"/>
    </source>
</evidence>
<dbReference type="PANTHER" id="PTHR21404:SF3">
    <property type="entry name" value="SMALL RNA 2'-O-METHYLTRANSFERASE"/>
    <property type="match status" value="1"/>
</dbReference>
<keyword evidence="6" id="KW-0949">S-adenosyl-L-methionine</keyword>
<evidence type="ECO:0000256" key="5">
    <source>
        <dbReference type="ARBA" id="ARBA00022679"/>
    </source>
</evidence>
<dbReference type="SUPFAM" id="SSF53335">
    <property type="entry name" value="S-adenosyl-L-methionine-dependent methyltransferases"/>
    <property type="match status" value="1"/>
</dbReference>
<proteinExistence type="inferred from homology"/>
<dbReference type="PANTHER" id="PTHR21404">
    <property type="entry name" value="HEN1"/>
    <property type="match status" value="1"/>
</dbReference>
<evidence type="ECO:0000256" key="10">
    <source>
        <dbReference type="ARBA" id="ARBA00023158"/>
    </source>
</evidence>
<feature type="region of interest" description="Disordered" evidence="13">
    <location>
        <begin position="429"/>
        <end position="485"/>
    </location>
</feature>
<dbReference type="GO" id="GO:0005737">
    <property type="term" value="C:cytoplasm"/>
    <property type="evidence" value="ECO:0007669"/>
    <property type="project" value="TreeGrafter"/>
</dbReference>
<dbReference type="GO" id="GO:0001510">
    <property type="term" value="P:RNA methylation"/>
    <property type="evidence" value="ECO:0007669"/>
    <property type="project" value="InterPro"/>
</dbReference>
<dbReference type="Gene3D" id="3.40.50.150">
    <property type="entry name" value="Vaccinia Virus protein VP39"/>
    <property type="match status" value="1"/>
</dbReference>
<feature type="domain" description="Methyltransferase" evidence="14">
    <location>
        <begin position="44"/>
        <end position="153"/>
    </location>
</feature>
<comment type="caution">
    <text evidence="15">The sequence shown here is derived from an EMBL/GenBank/DDBJ whole genome shotgun (WGS) entry which is preliminary data.</text>
</comment>
<evidence type="ECO:0000256" key="13">
    <source>
        <dbReference type="SAM" id="MobiDB-lite"/>
    </source>
</evidence>
<evidence type="ECO:0000256" key="4">
    <source>
        <dbReference type="ARBA" id="ARBA00022603"/>
    </source>
</evidence>
<dbReference type="Proteomes" id="UP000726737">
    <property type="component" value="Unassembled WGS sequence"/>
</dbReference>
<dbReference type="InterPro" id="IPR029063">
    <property type="entry name" value="SAM-dependent_MTases_sf"/>
</dbReference>
<keyword evidence="8" id="KW-0460">Magnesium</keyword>
<sequence>MEPLPTTPSLPDEQAEEATFFPPLWQQRRNLARRILEENHATSVIDFGCGEAALTSLLAWESAGDYPMTRLLGVDLDEERLELAKGSCEPQDFELGSNLRVNELTIELYCGSVSEADSRLRGYDALACLEVVEHLDPEVLEKFWGVVLGALKPKLVIVSTPNAEFNIYFPQLNYGTKDAIFRNDDHRFEWTRQEFQTWCNAAATEYGYDVSFTGAGMLSNSDPAVGPCTQFAILKDLHPSQDPRVPTSKCYSLISKIEYPVYSEVHSDEEILAFLHEKIARIRPLPPQSSSDDKSNDLYWHTEREQMITAEEKEEVSESTTMAVPEPEVELGVLPVDDLWSSLEVRQRCKTQAKLIRFLETSSLVQLEQDHDNKQQRIRLNEEGTFWKEFDESEARARAEYNRERFMGYNLSSDDHDYDSDDNYEHEYVQEGNDSSSYHGAWPDVENGTWEMPNEGWPASEKHDWDVNEAEQYSDADSGWRSPVV</sequence>
<dbReference type="GO" id="GO:0003723">
    <property type="term" value="F:RNA binding"/>
    <property type="evidence" value="ECO:0007669"/>
    <property type="project" value="UniProtKB-KW"/>
</dbReference>
<keyword evidence="16" id="KW-1185">Reference proteome</keyword>
<keyword evidence="9" id="KW-0694">RNA-binding</keyword>
<evidence type="ECO:0000256" key="9">
    <source>
        <dbReference type="ARBA" id="ARBA00022884"/>
    </source>
</evidence>
<evidence type="ECO:0000256" key="7">
    <source>
        <dbReference type="ARBA" id="ARBA00022723"/>
    </source>
</evidence>
<dbReference type="EC" id="2.1.1.386" evidence="11"/>
<comment type="cofactor">
    <cofactor evidence="1">
        <name>Mg(2+)</name>
        <dbReference type="ChEBI" id="CHEBI:18420"/>
    </cofactor>
</comment>
<evidence type="ECO:0000256" key="1">
    <source>
        <dbReference type="ARBA" id="ARBA00001946"/>
    </source>
</evidence>
<reference evidence="15" key="1">
    <citation type="journal article" date="2020" name="Fungal Divers.">
        <title>Resolving the Mortierellaceae phylogeny through synthesis of multi-gene phylogenetics and phylogenomics.</title>
        <authorList>
            <person name="Vandepol N."/>
            <person name="Liber J."/>
            <person name="Desiro A."/>
            <person name="Na H."/>
            <person name="Kennedy M."/>
            <person name="Barry K."/>
            <person name="Grigoriev I.V."/>
            <person name="Miller A.N."/>
            <person name="O'Donnell K."/>
            <person name="Stajich J.E."/>
            <person name="Bonito G."/>
        </authorList>
    </citation>
    <scope>NUCLEOTIDE SEQUENCE</scope>
    <source>
        <strain evidence="15">KOD948</strain>
    </source>
</reference>
<dbReference type="InterPro" id="IPR041698">
    <property type="entry name" value="Methyltransf_25"/>
</dbReference>
<dbReference type="GO" id="GO:0090486">
    <property type="term" value="F:small RNA 2'-O-methyltransferase activity"/>
    <property type="evidence" value="ECO:0007669"/>
    <property type="project" value="UniProtKB-EC"/>
</dbReference>
<dbReference type="GO" id="GO:0030422">
    <property type="term" value="P:siRNA processing"/>
    <property type="evidence" value="ECO:0007669"/>
    <property type="project" value="TreeGrafter"/>
</dbReference>
<evidence type="ECO:0000256" key="12">
    <source>
        <dbReference type="ARBA" id="ARBA00048418"/>
    </source>
</evidence>
<evidence type="ECO:0000313" key="15">
    <source>
        <dbReference type="EMBL" id="KAG0254038.1"/>
    </source>
</evidence>
<dbReference type="EMBL" id="JAAAJA010000423">
    <property type="protein sequence ID" value="KAG0254038.1"/>
    <property type="molecule type" value="Genomic_DNA"/>
</dbReference>
<dbReference type="GO" id="GO:0046872">
    <property type="term" value="F:metal ion binding"/>
    <property type="evidence" value="ECO:0007669"/>
    <property type="project" value="UniProtKB-KW"/>
</dbReference>
<dbReference type="InterPro" id="IPR026610">
    <property type="entry name" value="Hen1"/>
</dbReference>